<dbReference type="Gene3D" id="1.20.1280.50">
    <property type="match status" value="1"/>
</dbReference>
<dbReference type="Proteomes" id="UP000887565">
    <property type="component" value="Unplaced"/>
</dbReference>
<dbReference type="PANTHER" id="PTHR11070">
    <property type="entry name" value="UVRD / RECB / PCRA DNA HELICASE FAMILY MEMBER"/>
    <property type="match status" value="1"/>
</dbReference>
<evidence type="ECO:0000256" key="1">
    <source>
        <dbReference type="ARBA" id="ARBA00022741"/>
    </source>
</evidence>
<organism evidence="6 7">
    <name type="scientific">Romanomermis culicivorax</name>
    <name type="common">Nematode worm</name>
    <dbReference type="NCBI Taxonomy" id="13658"/>
    <lineage>
        <taxon>Eukaryota</taxon>
        <taxon>Metazoa</taxon>
        <taxon>Ecdysozoa</taxon>
        <taxon>Nematoda</taxon>
        <taxon>Enoplea</taxon>
        <taxon>Dorylaimia</taxon>
        <taxon>Mermithida</taxon>
        <taxon>Mermithoidea</taxon>
        <taxon>Mermithidae</taxon>
        <taxon>Romanomermis</taxon>
    </lineage>
</organism>
<protein>
    <submittedName>
        <fullName evidence="7">F-box domain-containing protein</fullName>
    </submittedName>
</protein>
<feature type="domain" description="F-box" evidence="5">
    <location>
        <begin position="19"/>
        <end position="68"/>
    </location>
</feature>
<evidence type="ECO:0000313" key="7">
    <source>
        <dbReference type="WBParaSite" id="nRc.2.0.1.t43865-RA"/>
    </source>
</evidence>
<dbReference type="GO" id="GO:0003677">
    <property type="term" value="F:DNA binding"/>
    <property type="evidence" value="ECO:0007669"/>
    <property type="project" value="InterPro"/>
</dbReference>
<dbReference type="GO" id="GO:0016787">
    <property type="term" value="F:hydrolase activity"/>
    <property type="evidence" value="ECO:0007669"/>
    <property type="project" value="UniProtKB-KW"/>
</dbReference>
<dbReference type="InterPro" id="IPR027417">
    <property type="entry name" value="P-loop_NTPase"/>
</dbReference>
<dbReference type="PROSITE" id="PS50181">
    <property type="entry name" value="FBOX"/>
    <property type="match status" value="1"/>
</dbReference>
<dbReference type="GO" id="GO:0000724">
    <property type="term" value="P:double-strand break repair via homologous recombination"/>
    <property type="evidence" value="ECO:0007669"/>
    <property type="project" value="TreeGrafter"/>
</dbReference>
<proteinExistence type="predicted"/>
<keyword evidence="4" id="KW-0067">ATP-binding</keyword>
<dbReference type="Pfam" id="PF00580">
    <property type="entry name" value="UvrD-helicase"/>
    <property type="match status" value="1"/>
</dbReference>
<dbReference type="InterPro" id="IPR036047">
    <property type="entry name" value="F-box-like_dom_sf"/>
</dbReference>
<dbReference type="Gene3D" id="3.40.50.300">
    <property type="entry name" value="P-loop containing nucleotide triphosphate hydrolases"/>
    <property type="match status" value="1"/>
</dbReference>
<keyword evidence="2" id="KW-0378">Hydrolase</keyword>
<dbReference type="InterPro" id="IPR000212">
    <property type="entry name" value="DNA_helicase_UvrD/REP"/>
</dbReference>
<evidence type="ECO:0000313" key="6">
    <source>
        <dbReference type="Proteomes" id="UP000887565"/>
    </source>
</evidence>
<keyword evidence="6" id="KW-1185">Reference proteome</keyword>
<dbReference type="AlphaFoldDB" id="A0A915L087"/>
<evidence type="ECO:0000256" key="3">
    <source>
        <dbReference type="ARBA" id="ARBA00022806"/>
    </source>
</evidence>
<dbReference type="Pfam" id="PF00646">
    <property type="entry name" value="F-box"/>
    <property type="match status" value="1"/>
</dbReference>
<keyword evidence="1" id="KW-0547">Nucleotide-binding</keyword>
<dbReference type="GO" id="GO:0031297">
    <property type="term" value="P:replication fork processing"/>
    <property type="evidence" value="ECO:0007669"/>
    <property type="project" value="TreeGrafter"/>
</dbReference>
<name>A0A915L087_ROMCU</name>
<evidence type="ECO:0000259" key="5">
    <source>
        <dbReference type="PROSITE" id="PS50181"/>
    </source>
</evidence>
<dbReference type="GO" id="GO:0043138">
    <property type="term" value="F:3'-5' DNA helicase activity"/>
    <property type="evidence" value="ECO:0007669"/>
    <property type="project" value="TreeGrafter"/>
</dbReference>
<dbReference type="GO" id="GO:0005634">
    <property type="term" value="C:nucleus"/>
    <property type="evidence" value="ECO:0007669"/>
    <property type="project" value="TreeGrafter"/>
</dbReference>
<dbReference type="SUPFAM" id="SSF52540">
    <property type="entry name" value="P-loop containing nucleoside triphosphate hydrolases"/>
    <property type="match status" value="1"/>
</dbReference>
<dbReference type="InterPro" id="IPR001810">
    <property type="entry name" value="F-box_dom"/>
</dbReference>
<dbReference type="GO" id="GO:0005524">
    <property type="term" value="F:ATP binding"/>
    <property type="evidence" value="ECO:0007669"/>
    <property type="project" value="UniProtKB-KW"/>
</dbReference>
<keyword evidence="3" id="KW-0347">Helicase</keyword>
<dbReference type="PANTHER" id="PTHR11070:SF30">
    <property type="entry name" value="F-BOX DNA HELICASE 1"/>
    <property type="match status" value="1"/>
</dbReference>
<sequence length="471" mass="54558">MDEIPIFHDSPDRLPRNKEIQFISFPDEIIEIIFAFLPIHDILCSLTRVCRRFNALISGEKFLKYKKLYYRYNAGNRSFTDKERISIDLAIVDHEKFFDPEKCLENFIFLETIKDFKHLNEEVSNQILQRIGLSENLAICRRFFDKNAPQKPSAWSYIAGCILVSENVDQITKLLKVLNVPHQIASKTCVQGQNLTHEQLRVVKHDLMIGNCMKIIALAGTGKTRTLIEYARVRPHLKFLVIFYNWALALDASERFPKNCICLTIHAIAKRNVSVKHLENNIYVTHLSKIKNLRASVKGIPYYSTLNLVKETLRTFFNSSEESITIHHCPQAVRLKDKTVDGSMKSVRLLYEQQRVIRETAQRVWDKIQNVDDKEIPMFHDAYLKRGALRAASIFQLSKPDFRVLYPDIDVIMVDEAQDMNPTTIAIIKNQKYHPVIVVGDPHQQIYRFRGSCNALDVFPGPDVPCHNCHY</sequence>
<dbReference type="SMART" id="SM00256">
    <property type="entry name" value="FBOX"/>
    <property type="match status" value="1"/>
</dbReference>
<evidence type="ECO:0000256" key="4">
    <source>
        <dbReference type="ARBA" id="ARBA00022840"/>
    </source>
</evidence>
<evidence type="ECO:0000256" key="2">
    <source>
        <dbReference type="ARBA" id="ARBA00022801"/>
    </source>
</evidence>
<dbReference type="InterPro" id="IPR014016">
    <property type="entry name" value="UvrD-like_ATP-bd"/>
</dbReference>
<dbReference type="WBParaSite" id="nRc.2.0.1.t43865-RA">
    <property type="protein sequence ID" value="nRc.2.0.1.t43865-RA"/>
    <property type="gene ID" value="nRc.2.0.1.g43865"/>
</dbReference>
<reference evidence="7" key="1">
    <citation type="submission" date="2022-11" db="UniProtKB">
        <authorList>
            <consortium name="WormBaseParasite"/>
        </authorList>
    </citation>
    <scope>IDENTIFICATION</scope>
</reference>
<accession>A0A915L087</accession>
<dbReference type="SUPFAM" id="SSF81383">
    <property type="entry name" value="F-box domain"/>
    <property type="match status" value="1"/>
</dbReference>